<dbReference type="InterPro" id="IPR013974">
    <property type="entry name" value="SAF"/>
</dbReference>
<dbReference type="Proteomes" id="UP001165405">
    <property type="component" value="Unassembled WGS sequence"/>
</dbReference>
<evidence type="ECO:0000313" key="4">
    <source>
        <dbReference type="EMBL" id="MCF4123716.1"/>
    </source>
</evidence>
<sequence>MTTSTPKQALPGRRPVSAGQPPAPPPRLRRRPWVVGAGLAAVGLGAAAGLVTGVALSDSREVLVAAGDLDKYHVIAAEDLRSVSVSLDSSVASIPSTDVASLIGKRLADGVPEGSLLSSADIADDAYPPEGTSVVRVTLTAQQAQGLTLEPGDLVRVVVSAPSTATESEPTFTPGEVAAVHAGDTGAVVDVLVARGEAVALSDAVMGGRASIVQDFDLPTADDADDSTADDGDGE</sequence>
<feature type="transmembrane region" description="Helical" evidence="2">
    <location>
        <begin position="33"/>
        <end position="56"/>
    </location>
</feature>
<accession>A0AA41QIM0</accession>
<organism evidence="4 5">
    <name type="scientific">Antribacter soli</name>
    <dbReference type="NCBI Taxonomy" id="2910976"/>
    <lineage>
        <taxon>Bacteria</taxon>
        <taxon>Bacillati</taxon>
        <taxon>Actinomycetota</taxon>
        <taxon>Actinomycetes</taxon>
        <taxon>Micrococcales</taxon>
        <taxon>Promicromonosporaceae</taxon>
        <taxon>Antribacter</taxon>
    </lineage>
</organism>
<evidence type="ECO:0000256" key="1">
    <source>
        <dbReference type="SAM" id="MobiDB-lite"/>
    </source>
</evidence>
<evidence type="ECO:0000256" key="2">
    <source>
        <dbReference type="SAM" id="Phobius"/>
    </source>
</evidence>
<dbReference type="SMART" id="SM00858">
    <property type="entry name" value="SAF"/>
    <property type="match status" value="1"/>
</dbReference>
<keyword evidence="2" id="KW-0812">Transmembrane</keyword>
<dbReference type="Pfam" id="PF08666">
    <property type="entry name" value="SAF"/>
    <property type="match status" value="1"/>
</dbReference>
<dbReference type="AlphaFoldDB" id="A0AA41QIM0"/>
<reference evidence="4" key="1">
    <citation type="submission" date="2022-01" db="EMBL/GenBank/DDBJ databases">
        <title>Antribacter sp. nov., isolated from Guizhou of China.</title>
        <authorList>
            <person name="Chengliang C."/>
            <person name="Ya Z."/>
        </authorList>
    </citation>
    <scope>NUCLEOTIDE SEQUENCE</scope>
    <source>
        <strain evidence="4">KLBMP 9083</strain>
    </source>
</reference>
<keyword evidence="5" id="KW-1185">Reference proteome</keyword>
<comment type="caution">
    <text evidence="4">The sequence shown here is derived from an EMBL/GenBank/DDBJ whole genome shotgun (WGS) entry which is preliminary data.</text>
</comment>
<gene>
    <name evidence="4" type="ORF">L1785_22405</name>
</gene>
<proteinExistence type="predicted"/>
<protein>
    <submittedName>
        <fullName evidence="4">SAF domain-containing protein</fullName>
    </submittedName>
</protein>
<evidence type="ECO:0000313" key="5">
    <source>
        <dbReference type="Proteomes" id="UP001165405"/>
    </source>
</evidence>
<dbReference type="Gene3D" id="3.90.1210.10">
    <property type="entry name" value="Antifreeze-like/N-acetylneuraminic acid synthase C-terminal domain"/>
    <property type="match status" value="1"/>
</dbReference>
<dbReference type="RefSeq" id="WP_236091461.1">
    <property type="nucleotide sequence ID" value="NZ_JAKGSG010000069.1"/>
</dbReference>
<dbReference type="EMBL" id="JAKGSG010000069">
    <property type="protein sequence ID" value="MCF4123716.1"/>
    <property type="molecule type" value="Genomic_DNA"/>
</dbReference>
<name>A0AA41QIM0_9MICO</name>
<keyword evidence="2" id="KW-1133">Transmembrane helix</keyword>
<feature type="domain" description="SAF" evidence="3">
    <location>
        <begin position="60"/>
        <end position="123"/>
    </location>
</feature>
<keyword evidence="2" id="KW-0472">Membrane</keyword>
<evidence type="ECO:0000259" key="3">
    <source>
        <dbReference type="SMART" id="SM00858"/>
    </source>
</evidence>
<feature type="region of interest" description="Disordered" evidence="1">
    <location>
        <begin position="1"/>
        <end position="30"/>
    </location>
</feature>